<reference evidence="2 3" key="1">
    <citation type="submission" date="2022-08" db="EMBL/GenBank/DDBJ databases">
        <title>Reclassification of Massilia species as members of the genera Telluria, Duganella, Pseudoduganella, Mokoshia gen. nov. and Zemynaea gen. nov. using orthogonal and non-orthogonal genome-based approaches.</title>
        <authorList>
            <person name="Bowman J.P."/>
        </authorList>
    </citation>
    <scope>NUCLEOTIDE SEQUENCE [LARGE SCALE GENOMIC DNA]</scope>
    <source>
        <strain evidence="2 3">JCM 31661</strain>
    </source>
</reference>
<evidence type="ECO:0000313" key="2">
    <source>
        <dbReference type="EMBL" id="MCS0595489.1"/>
    </source>
</evidence>
<dbReference type="CDD" id="cd04301">
    <property type="entry name" value="NAT_SF"/>
    <property type="match status" value="1"/>
</dbReference>
<keyword evidence="3" id="KW-1185">Reference proteome</keyword>
<dbReference type="InterPro" id="IPR016181">
    <property type="entry name" value="Acyl_CoA_acyltransferase"/>
</dbReference>
<evidence type="ECO:0000313" key="3">
    <source>
        <dbReference type="Proteomes" id="UP001206572"/>
    </source>
</evidence>
<protein>
    <submittedName>
        <fullName evidence="2">GNAT family N-acetyltransferase</fullName>
    </submittedName>
</protein>
<comment type="caution">
    <text evidence="2">The sequence shown here is derived from an EMBL/GenBank/DDBJ whole genome shotgun (WGS) entry which is preliminary data.</text>
</comment>
<name>A0ABT2AGX3_9BURK</name>
<dbReference type="EMBL" id="JANUHA010000002">
    <property type="protein sequence ID" value="MCS0595489.1"/>
    <property type="molecule type" value="Genomic_DNA"/>
</dbReference>
<accession>A0ABT2AGX3</accession>
<dbReference type="SUPFAM" id="SSF55729">
    <property type="entry name" value="Acyl-CoA N-acyltransferases (Nat)"/>
    <property type="match status" value="1"/>
</dbReference>
<feature type="domain" description="N-acetyltransferase" evidence="1">
    <location>
        <begin position="26"/>
        <end position="184"/>
    </location>
</feature>
<proteinExistence type="predicted"/>
<evidence type="ECO:0000259" key="1">
    <source>
        <dbReference type="PROSITE" id="PS51186"/>
    </source>
</evidence>
<sequence length="220" mass="24437">MLDNPLGRWLRGLGGKHTGKPGRPTVLVKELGERDRRRILRHFLALDSNDRLLRFGSMIPDEQIQAYVAKIDFKRDIVFGVVNRVFQLVGVGHLAFAPADKGKPTQKARVAEFGVSVSASARGQGVGSRLFQRAAIHCRNADVDTLYMQCLTSNQTMMHIARKAGMEIKREYGEADAYLQLPPPSPASVMAEALEEQWAVIDYAVKANARAAVKWLTPKK</sequence>
<dbReference type="RefSeq" id="WP_258826548.1">
    <property type="nucleotide sequence ID" value="NZ_JANUHA010000002.1"/>
</dbReference>
<dbReference type="InterPro" id="IPR000182">
    <property type="entry name" value="GNAT_dom"/>
</dbReference>
<dbReference type="Proteomes" id="UP001206572">
    <property type="component" value="Unassembled WGS sequence"/>
</dbReference>
<dbReference type="Pfam" id="PF00583">
    <property type="entry name" value="Acetyltransf_1"/>
    <property type="match status" value="1"/>
</dbReference>
<organism evidence="2 3">
    <name type="scientific">Massilia agri</name>
    <dbReference type="NCBI Taxonomy" id="1886785"/>
    <lineage>
        <taxon>Bacteria</taxon>
        <taxon>Pseudomonadati</taxon>
        <taxon>Pseudomonadota</taxon>
        <taxon>Betaproteobacteria</taxon>
        <taxon>Burkholderiales</taxon>
        <taxon>Oxalobacteraceae</taxon>
        <taxon>Telluria group</taxon>
        <taxon>Massilia</taxon>
    </lineage>
</organism>
<gene>
    <name evidence="2" type="ORF">NX780_03940</name>
</gene>
<dbReference type="Gene3D" id="3.40.630.30">
    <property type="match status" value="1"/>
</dbReference>
<dbReference type="PROSITE" id="PS51186">
    <property type="entry name" value="GNAT"/>
    <property type="match status" value="1"/>
</dbReference>